<dbReference type="Pfam" id="PF06568">
    <property type="entry name" value="YjiS-like"/>
    <property type="match status" value="1"/>
</dbReference>
<protein>
    <submittedName>
        <fullName evidence="2">Uncharacterized conserved small protein</fullName>
    </submittedName>
</protein>
<sequence length="111" mass="11991">MYAPLKTQLIHRIAGIAARAWRVLRNRHQARKLNDLTDAQLADIGLTRGDVRTALAAPFFRDPSFALTKASQRNTHAPQVKVPASIVLIPQTRRTAATVAAGSNAGPQMAA</sequence>
<evidence type="ECO:0000313" key="2">
    <source>
        <dbReference type="EMBL" id="SUA99824.1"/>
    </source>
</evidence>
<gene>
    <name evidence="2" type="ORF">NCTC13350_00727</name>
</gene>
<proteinExistence type="predicted"/>
<dbReference type="InterPro" id="IPR009506">
    <property type="entry name" value="YjiS-like"/>
</dbReference>
<evidence type="ECO:0000313" key="3">
    <source>
        <dbReference type="Proteomes" id="UP000255000"/>
    </source>
</evidence>
<dbReference type="Proteomes" id="UP000255000">
    <property type="component" value="Unassembled WGS sequence"/>
</dbReference>
<dbReference type="AlphaFoldDB" id="A0A378ZRJ3"/>
<dbReference type="OrthoDB" id="8096613at2"/>
<accession>A0A378ZRJ3</accession>
<reference evidence="2 3" key="1">
    <citation type="submission" date="2018-06" db="EMBL/GenBank/DDBJ databases">
        <authorList>
            <consortium name="Pathogen Informatics"/>
            <person name="Doyle S."/>
        </authorList>
    </citation>
    <scope>NUCLEOTIDE SEQUENCE [LARGE SCALE GENOMIC DNA]</scope>
    <source>
        <strain evidence="2 3">NCTC13350</strain>
    </source>
</reference>
<name>A0A378ZRJ3_9HYPH</name>
<feature type="domain" description="YjiS-like" evidence="1">
    <location>
        <begin position="17"/>
        <end position="52"/>
    </location>
</feature>
<evidence type="ECO:0000259" key="1">
    <source>
        <dbReference type="Pfam" id="PF06568"/>
    </source>
</evidence>
<organism evidence="2 3">
    <name type="scientific">Pannonibacter phragmitetus</name>
    <dbReference type="NCBI Taxonomy" id="121719"/>
    <lineage>
        <taxon>Bacteria</taxon>
        <taxon>Pseudomonadati</taxon>
        <taxon>Pseudomonadota</taxon>
        <taxon>Alphaproteobacteria</taxon>
        <taxon>Hyphomicrobiales</taxon>
        <taxon>Stappiaceae</taxon>
        <taxon>Pannonibacter</taxon>
    </lineage>
</organism>
<dbReference type="RefSeq" id="WP_160118247.1">
    <property type="nucleotide sequence ID" value="NZ_UGSK01000001.1"/>
</dbReference>
<dbReference type="EMBL" id="UGSK01000001">
    <property type="protein sequence ID" value="SUA99824.1"/>
    <property type="molecule type" value="Genomic_DNA"/>
</dbReference>